<gene>
    <name evidence="1" type="ORF">J2Z64_004346</name>
</gene>
<comment type="caution">
    <text evidence="1">The sequence shown here is derived from an EMBL/GenBank/DDBJ whole genome shotgun (WGS) entry which is preliminary data.</text>
</comment>
<evidence type="ECO:0000313" key="2">
    <source>
        <dbReference type="Proteomes" id="UP001138793"/>
    </source>
</evidence>
<evidence type="ECO:0008006" key="3">
    <source>
        <dbReference type="Google" id="ProtNLM"/>
    </source>
</evidence>
<dbReference type="Proteomes" id="UP001138793">
    <property type="component" value="Unassembled WGS sequence"/>
</dbReference>
<dbReference type="AlphaFoldDB" id="A0A9X1CDQ7"/>
<dbReference type="InterPro" id="IPR023105">
    <property type="entry name" value="YkvR-like_sf"/>
</dbReference>
<sequence>MKRKVIMNGYEIDAFHFQVEALQNENRKVSFDFKVTSEEYHDLTTMLYKNDFIIQIPEENLEFQATIHNYATSITNLYEAGAVGDFSLELVEK</sequence>
<dbReference type="InterPro" id="IPR021596">
    <property type="entry name" value="DUF3219"/>
</dbReference>
<dbReference type="Gene3D" id="2.40.30.80">
    <property type="entry name" value="YkvR-like"/>
    <property type="match status" value="1"/>
</dbReference>
<keyword evidence="2" id="KW-1185">Reference proteome</keyword>
<protein>
    <recommendedName>
        <fullName evidence="3">DUF3219 family protein</fullName>
    </recommendedName>
</protein>
<name>A0A9X1CDQ7_9BACI</name>
<organism evidence="1 2">
    <name type="scientific">Oceanobacillus polygoni</name>
    <dbReference type="NCBI Taxonomy" id="1235259"/>
    <lineage>
        <taxon>Bacteria</taxon>
        <taxon>Bacillati</taxon>
        <taxon>Bacillota</taxon>
        <taxon>Bacilli</taxon>
        <taxon>Bacillales</taxon>
        <taxon>Bacillaceae</taxon>
        <taxon>Oceanobacillus</taxon>
    </lineage>
</organism>
<evidence type="ECO:0000313" key="1">
    <source>
        <dbReference type="EMBL" id="MBP2080034.1"/>
    </source>
</evidence>
<dbReference type="EMBL" id="JAGGMB010000025">
    <property type="protein sequence ID" value="MBP2080034.1"/>
    <property type="molecule type" value="Genomic_DNA"/>
</dbReference>
<accession>A0A9X1CDQ7</accession>
<dbReference type="Pfam" id="PF11514">
    <property type="entry name" value="DUF3219"/>
    <property type="match status" value="1"/>
</dbReference>
<proteinExistence type="predicted"/>
<dbReference type="SUPFAM" id="SSF159173">
    <property type="entry name" value="YkvR-like"/>
    <property type="match status" value="1"/>
</dbReference>
<reference evidence="1" key="1">
    <citation type="submission" date="2021-03" db="EMBL/GenBank/DDBJ databases">
        <title>Genomic Encyclopedia of Type Strains, Phase IV (KMG-IV): sequencing the most valuable type-strain genomes for metagenomic binning, comparative biology and taxonomic classification.</title>
        <authorList>
            <person name="Goeker M."/>
        </authorList>
    </citation>
    <scope>NUCLEOTIDE SEQUENCE</scope>
    <source>
        <strain evidence="1">DSM 107338</strain>
    </source>
</reference>